<dbReference type="CTD" id="78777286"/>
<reference evidence="2 3" key="1">
    <citation type="submission" date="2019-12" db="EMBL/GenBank/DDBJ databases">
        <title>Chromosome-level assembly of the Caenorhabditis remanei genome.</title>
        <authorList>
            <person name="Teterina A.A."/>
            <person name="Willis J.H."/>
            <person name="Phillips P.C."/>
        </authorList>
    </citation>
    <scope>NUCLEOTIDE SEQUENCE [LARGE SCALE GENOMIC DNA]</scope>
    <source>
        <strain evidence="2 3">PX506</strain>
        <tissue evidence="2">Whole organism</tissue>
    </source>
</reference>
<dbReference type="GeneID" id="78777286"/>
<protein>
    <submittedName>
        <fullName evidence="2">Uncharacterized protein</fullName>
    </submittedName>
</protein>
<dbReference type="KEGG" id="crq:GCK72_021590"/>
<feature type="region of interest" description="Disordered" evidence="1">
    <location>
        <begin position="1"/>
        <end position="24"/>
    </location>
</feature>
<gene>
    <name evidence="2" type="ORF">GCK72_021590</name>
</gene>
<dbReference type="AlphaFoldDB" id="A0A6A5GK29"/>
<dbReference type="Proteomes" id="UP000483820">
    <property type="component" value="Chromosome V"/>
</dbReference>
<dbReference type="EMBL" id="WUAV01000005">
    <property type="protein sequence ID" value="KAF1755023.1"/>
    <property type="molecule type" value="Genomic_DNA"/>
</dbReference>
<proteinExistence type="predicted"/>
<sequence length="269" mass="28595">MKVSPRIHVGPNPPDPIEKTARAHFPPPSWRSRMYSTDFTLYLVPPMVKISSRCTHLVLLGLRVGSDGESIKSELPVGLGGQWNVGDLGVAVDIVDSSVGDESTGSSLGDGELTVEPDGEEFSVQLWENVLHWWGNLVDSECWPSQSEDSVNWLVSEDLSQVSGDSEFLGLDGGRLGGVELLLLVSRVWVSVASLGCARGVNDPQVGGSSVQNDGGWLSWSSEGDVSEVEVVKVVDEWLGSSVQLLDTGGVLGGQEGGVLALLDELGTE</sequence>
<evidence type="ECO:0000313" key="3">
    <source>
        <dbReference type="Proteomes" id="UP000483820"/>
    </source>
</evidence>
<name>A0A6A5GK29_CAERE</name>
<organism evidence="2 3">
    <name type="scientific">Caenorhabditis remanei</name>
    <name type="common">Caenorhabditis vulgaris</name>
    <dbReference type="NCBI Taxonomy" id="31234"/>
    <lineage>
        <taxon>Eukaryota</taxon>
        <taxon>Metazoa</taxon>
        <taxon>Ecdysozoa</taxon>
        <taxon>Nematoda</taxon>
        <taxon>Chromadorea</taxon>
        <taxon>Rhabditida</taxon>
        <taxon>Rhabditina</taxon>
        <taxon>Rhabditomorpha</taxon>
        <taxon>Rhabditoidea</taxon>
        <taxon>Rhabditidae</taxon>
        <taxon>Peloderinae</taxon>
        <taxon>Caenorhabditis</taxon>
    </lineage>
</organism>
<dbReference type="RefSeq" id="XP_053583287.1">
    <property type="nucleotide sequence ID" value="XM_053734374.1"/>
</dbReference>
<evidence type="ECO:0000313" key="2">
    <source>
        <dbReference type="EMBL" id="KAF1755023.1"/>
    </source>
</evidence>
<accession>A0A6A5GK29</accession>
<evidence type="ECO:0000256" key="1">
    <source>
        <dbReference type="SAM" id="MobiDB-lite"/>
    </source>
</evidence>
<comment type="caution">
    <text evidence="2">The sequence shown here is derived from an EMBL/GenBank/DDBJ whole genome shotgun (WGS) entry which is preliminary data.</text>
</comment>